<dbReference type="GO" id="GO:0009279">
    <property type="term" value="C:cell outer membrane"/>
    <property type="evidence" value="ECO:0007669"/>
    <property type="project" value="UniProtKB-SubCell"/>
</dbReference>
<keyword evidence="6" id="KW-0675">Receptor</keyword>
<protein>
    <submittedName>
        <fullName evidence="6">Outer membrane receptor proteins, mostly Fe transport</fullName>
    </submittedName>
</protein>
<sequence>MTMRLPLLLAVMTCFCLQGQNAELSGFVRDVDGNPMPYANVVLLAAADSVAVKGSSADDTGFFIIRDLQPDLYYLTATYLGYRSLWVPLEIRGEIRIGALIMEPDSEQLEEVVVSARKPIIQRTADRLIFQVENTAVSQGTTWDILKSTPGIITARDNLEIRGRPASVYLNDRKVQLAPSEVLELLKGLSGDIISSVEVIPVPPASFEADDGPVINIRTSQNIVPGYKGSITLSQTTAIFPKYSAATSHYYKSGRFSVFGNYSFNPRKEVRQEEANINFIDDADQNFARWNRESERTRRSWGQQANILLEYQASPKDRLSLAGNWNYSPNRVSNYQLETMMRNGQGALDSTLQTTTGLEDDRLDFSADLNYRRDFNEEGANLKTNVHLTRSGLERLQEGTSDYFDPSGAFIRSFSFGTDAEQDIDILTAQADLYNPIPSGGLETGLKSSVIRTRNRIDFFDVNNSQPPFDIALSDRFEYDENVYAAYASMDKRWADWSLKLGFRMEHTEVRARSLTLNEINSQSYTEWFPSVFLQRDLDEDHSLALSYSRQLTRPNYADLNPFRFFLNENDFSEGNPNLVPAFSQNFNLNLSLNNTVYLDFYYRDNGAYIGSYSFQDNLNQTLLEINQNAEESISYGVDLTVSTSLFPFWSLYSYNSLFYEAETFMALESDIETFKNEVTGYYGYLGNYLDLSANGNLTGEVTLVYISGFLLGSYQMSETISLNVGLTQRLWEGRGRLSLVAEDLLGRANATFTSRYANQDNSIFYQPETQFVRLSFTYNFGNFRLENSGTGERNDEQKRIADE</sequence>
<evidence type="ECO:0000313" key="6">
    <source>
        <dbReference type="EMBL" id="SFR36789.1"/>
    </source>
</evidence>
<evidence type="ECO:0000256" key="2">
    <source>
        <dbReference type="ARBA" id="ARBA00023136"/>
    </source>
</evidence>
<reference evidence="6 7" key="1">
    <citation type="submission" date="2016-10" db="EMBL/GenBank/DDBJ databases">
        <authorList>
            <person name="de Groot N.N."/>
        </authorList>
    </citation>
    <scope>NUCLEOTIDE SEQUENCE [LARGE SCALE GENOMIC DNA]</scope>
    <source>
        <strain evidence="6 7">DSM 21019</strain>
    </source>
</reference>
<organism evidence="6 7">
    <name type="scientific">Robiginitalea myxolifaciens</name>
    <dbReference type="NCBI Taxonomy" id="400055"/>
    <lineage>
        <taxon>Bacteria</taxon>
        <taxon>Pseudomonadati</taxon>
        <taxon>Bacteroidota</taxon>
        <taxon>Flavobacteriia</taxon>
        <taxon>Flavobacteriales</taxon>
        <taxon>Flavobacteriaceae</taxon>
        <taxon>Robiginitalea</taxon>
    </lineage>
</organism>
<keyword evidence="7" id="KW-1185">Reference proteome</keyword>
<evidence type="ECO:0000256" key="4">
    <source>
        <dbReference type="SAM" id="SignalP"/>
    </source>
</evidence>
<dbReference type="Pfam" id="PF13620">
    <property type="entry name" value="CarboxypepD_reg"/>
    <property type="match status" value="1"/>
</dbReference>
<keyword evidence="3" id="KW-0998">Cell outer membrane</keyword>
<keyword evidence="2" id="KW-0472">Membrane</keyword>
<evidence type="ECO:0000313" key="7">
    <source>
        <dbReference type="Proteomes" id="UP000199534"/>
    </source>
</evidence>
<dbReference type="PANTHER" id="PTHR40980">
    <property type="entry name" value="PLUG DOMAIN-CONTAINING PROTEIN"/>
    <property type="match status" value="1"/>
</dbReference>
<dbReference type="SUPFAM" id="SSF56935">
    <property type="entry name" value="Porins"/>
    <property type="match status" value="1"/>
</dbReference>
<dbReference type="Gene3D" id="2.60.40.1120">
    <property type="entry name" value="Carboxypeptidase-like, regulatory domain"/>
    <property type="match status" value="1"/>
</dbReference>
<dbReference type="Pfam" id="PF14905">
    <property type="entry name" value="OMP_b-brl_3"/>
    <property type="match status" value="1"/>
</dbReference>
<dbReference type="SUPFAM" id="SSF49464">
    <property type="entry name" value="Carboxypeptidase regulatory domain-like"/>
    <property type="match status" value="1"/>
</dbReference>
<comment type="subcellular location">
    <subcellularLocation>
        <location evidence="1">Cell outer membrane</location>
    </subcellularLocation>
</comment>
<dbReference type="Proteomes" id="UP000199534">
    <property type="component" value="Unassembled WGS sequence"/>
</dbReference>
<evidence type="ECO:0000256" key="1">
    <source>
        <dbReference type="ARBA" id="ARBA00004442"/>
    </source>
</evidence>
<feature type="signal peptide" evidence="4">
    <location>
        <begin position="1"/>
        <end position="22"/>
    </location>
</feature>
<dbReference type="EMBL" id="FOYQ01000001">
    <property type="protein sequence ID" value="SFR36789.1"/>
    <property type="molecule type" value="Genomic_DNA"/>
</dbReference>
<feature type="domain" description="Outer membrane protein beta-barrel" evidence="5">
    <location>
        <begin position="373"/>
        <end position="779"/>
    </location>
</feature>
<feature type="chain" id="PRO_5011578839" evidence="4">
    <location>
        <begin position="23"/>
        <end position="804"/>
    </location>
</feature>
<keyword evidence="4" id="KW-0732">Signal</keyword>
<proteinExistence type="predicted"/>
<dbReference type="InterPro" id="IPR008969">
    <property type="entry name" value="CarboxyPept-like_regulatory"/>
</dbReference>
<dbReference type="AlphaFoldDB" id="A0A1I6G3N0"/>
<evidence type="ECO:0000256" key="3">
    <source>
        <dbReference type="ARBA" id="ARBA00023237"/>
    </source>
</evidence>
<gene>
    <name evidence="6" type="ORF">SAMN04490243_1184</name>
</gene>
<dbReference type="PANTHER" id="PTHR40980:SF4">
    <property type="entry name" value="TONB-DEPENDENT RECEPTOR-LIKE BETA-BARREL DOMAIN-CONTAINING PROTEIN"/>
    <property type="match status" value="1"/>
</dbReference>
<name>A0A1I6G3N0_9FLAO</name>
<accession>A0A1I6G3N0</accession>
<dbReference type="Gene3D" id="2.40.170.20">
    <property type="entry name" value="TonB-dependent receptor, beta-barrel domain"/>
    <property type="match status" value="1"/>
</dbReference>
<dbReference type="InterPro" id="IPR041700">
    <property type="entry name" value="OMP_b-brl_3"/>
</dbReference>
<dbReference type="STRING" id="400055.SAMN04490243_1184"/>
<evidence type="ECO:0000259" key="5">
    <source>
        <dbReference type="Pfam" id="PF14905"/>
    </source>
</evidence>
<dbReference type="InterPro" id="IPR036942">
    <property type="entry name" value="Beta-barrel_TonB_sf"/>
</dbReference>